<evidence type="ECO:0000313" key="1">
    <source>
        <dbReference type="EMBL" id="KAI3780726.1"/>
    </source>
</evidence>
<sequence length="289" mass="31548">MGCCLTTAAAASAAADDSQAKSKRRDASPPPALPFEEETVKEVLSETPIISKKPSPLNSTPTKITAHNQQIPNPKRDFRSKNAVVQLTKNPIEENASEVSSEMYTFSASYSAATTTTVGTGTIDEDGEVTQKVKKLPPAKIVSKRSPTTYSGERDSRKERGVRPPPPHPHPPRRSVVPSSVKQPQLPSRNITTAQRHRQMVPPSVTRREPRAQRSRSPALRGEAGQLTKVKERSPVRRSGNRVPVNETEKKGNVKLKKINDGGDVPEPEPGTGESLENPRVSLECFIFL</sequence>
<name>A0ACB9GBY3_CICIN</name>
<protein>
    <submittedName>
        <fullName evidence="1">Uncharacterized protein</fullName>
    </submittedName>
</protein>
<accession>A0ACB9GBY3</accession>
<gene>
    <name evidence="1" type="ORF">L2E82_10714</name>
</gene>
<evidence type="ECO:0000313" key="2">
    <source>
        <dbReference type="Proteomes" id="UP001055811"/>
    </source>
</evidence>
<organism evidence="1 2">
    <name type="scientific">Cichorium intybus</name>
    <name type="common">Chicory</name>
    <dbReference type="NCBI Taxonomy" id="13427"/>
    <lineage>
        <taxon>Eukaryota</taxon>
        <taxon>Viridiplantae</taxon>
        <taxon>Streptophyta</taxon>
        <taxon>Embryophyta</taxon>
        <taxon>Tracheophyta</taxon>
        <taxon>Spermatophyta</taxon>
        <taxon>Magnoliopsida</taxon>
        <taxon>eudicotyledons</taxon>
        <taxon>Gunneridae</taxon>
        <taxon>Pentapetalae</taxon>
        <taxon>asterids</taxon>
        <taxon>campanulids</taxon>
        <taxon>Asterales</taxon>
        <taxon>Asteraceae</taxon>
        <taxon>Cichorioideae</taxon>
        <taxon>Cichorieae</taxon>
        <taxon>Cichoriinae</taxon>
        <taxon>Cichorium</taxon>
    </lineage>
</organism>
<keyword evidence="2" id="KW-1185">Reference proteome</keyword>
<dbReference type="EMBL" id="CM042010">
    <property type="protein sequence ID" value="KAI3780726.1"/>
    <property type="molecule type" value="Genomic_DNA"/>
</dbReference>
<proteinExistence type="predicted"/>
<dbReference type="Proteomes" id="UP001055811">
    <property type="component" value="Linkage Group LG02"/>
</dbReference>
<reference evidence="2" key="1">
    <citation type="journal article" date="2022" name="Mol. Ecol. Resour.">
        <title>The genomes of chicory, endive, great burdock and yacon provide insights into Asteraceae palaeo-polyploidization history and plant inulin production.</title>
        <authorList>
            <person name="Fan W."/>
            <person name="Wang S."/>
            <person name="Wang H."/>
            <person name="Wang A."/>
            <person name="Jiang F."/>
            <person name="Liu H."/>
            <person name="Zhao H."/>
            <person name="Xu D."/>
            <person name="Zhang Y."/>
        </authorList>
    </citation>
    <scope>NUCLEOTIDE SEQUENCE [LARGE SCALE GENOMIC DNA]</scope>
    <source>
        <strain evidence="2">cv. Punajuju</strain>
    </source>
</reference>
<reference evidence="1 2" key="2">
    <citation type="journal article" date="2022" name="Mol. Ecol. Resour.">
        <title>The genomes of chicory, endive, great burdock and yacon provide insights into Asteraceae paleo-polyploidization history and plant inulin production.</title>
        <authorList>
            <person name="Fan W."/>
            <person name="Wang S."/>
            <person name="Wang H."/>
            <person name="Wang A."/>
            <person name="Jiang F."/>
            <person name="Liu H."/>
            <person name="Zhao H."/>
            <person name="Xu D."/>
            <person name="Zhang Y."/>
        </authorList>
    </citation>
    <scope>NUCLEOTIDE SEQUENCE [LARGE SCALE GENOMIC DNA]</scope>
    <source>
        <strain evidence="2">cv. Punajuju</strain>
        <tissue evidence="1">Leaves</tissue>
    </source>
</reference>
<comment type="caution">
    <text evidence="1">The sequence shown here is derived from an EMBL/GenBank/DDBJ whole genome shotgun (WGS) entry which is preliminary data.</text>
</comment>